<dbReference type="CDD" id="cd11613">
    <property type="entry name" value="SAF_AH_GD"/>
    <property type="match status" value="1"/>
</dbReference>
<comment type="similarity">
    <text evidence="1">Belongs to the UxaA family.</text>
</comment>
<evidence type="ECO:0000313" key="4">
    <source>
        <dbReference type="EMBL" id="MDQ0202747.1"/>
    </source>
</evidence>
<dbReference type="InterPro" id="IPR007392">
    <property type="entry name" value="GD_AH_second"/>
</dbReference>
<protein>
    <submittedName>
        <fullName evidence="4">Altronate hydrolase</fullName>
        <ecNumber evidence="4">4.2.1.7</ecNumber>
    </submittedName>
</protein>
<organism evidence="4 5">
    <name type="scientific">Pectinatus haikarae</name>
    <dbReference type="NCBI Taxonomy" id="349096"/>
    <lineage>
        <taxon>Bacteria</taxon>
        <taxon>Bacillati</taxon>
        <taxon>Bacillota</taxon>
        <taxon>Negativicutes</taxon>
        <taxon>Selenomonadales</taxon>
        <taxon>Selenomonadaceae</taxon>
        <taxon>Pectinatus</taxon>
    </lineage>
</organism>
<dbReference type="EMBL" id="JAUSUE010000002">
    <property type="protein sequence ID" value="MDQ0202747.1"/>
    <property type="molecule type" value="Genomic_DNA"/>
</dbReference>
<name>A0ABT9Y4J6_9FIRM</name>
<evidence type="ECO:0000256" key="1">
    <source>
        <dbReference type="ARBA" id="ARBA00010986"/>
    </source>
</evidence>
<accession>A0ABT9Y4J6</accession>
<dbReference type="InterPro" id="IPR048332">
    <property type="entry name" value="GD_AH_C"/>
</dbReference>
<dbReference type="Pfam" id="PF20629">
    <property type="entry name" value="GD_AH_C"/>
    <property type="match status" value="1"/>
</dbReference>
<evidence type="ECO:0000256" key="2">
    <source>
        <dbReference type="ARBA" id="ARBA00023239"/>
    </source>
</evidence>
<dbReference type="Pfam" id="PF08666">
    <property type="entry name" value="SAF"/>
    <property type="match status" value="1"/>
</dbReference>
<dbReference type="Pfam" id="PF04295">
    <property type="entry name" value="GD_AH_second"/>
    <property type="match status" value="1"/>
</dbReference>
<proteinExistence type="inferred from homology"/>
<keyword evidence="5" id="KW-1185">Reference proteome</keyword>
<evidence type="ECO:0000313" key="5">
    <source>
        <dbReference type="Proteomes" id="UP001239167"/>
    </source>
</evidence>
<dbReference type="Gene3D" id="2.30.130.110">
    <property type="match status" value="1"/>
</dbReference>
<gene>
    <name evidence="4" type="ORF">J2S01_000440</name>
</gene>
<dbReference type="EC" id="4.2.1.7" evidence="4"/>
<dbReference type="PANTHER" id="PTHR30536:SF5">
    <property type="entry name" value="ALTRONATE DEHYDRATASE"/>
    <property type="match status" value="1"/>
</dbReference>
<dbReference type="InterPro" id="IPR044144">
    <property type="entry name" value="SAF_UxaA/GarD"/>
</dbReference>
<comment type="caution">
    <text evidence="4">The sequence shown here is derived from an EMBL/GenBank/DDBJ whole genome shotgun (WGS) entry which is preliminary data.</text>
</comment>
<dbReference type="InterPro" id="IPR052172">
    <property type="entry name" value="UxaA_altronate/galactarate_dh"/>
</dbReference>
<feature type="domain" description="SAF" evidence="3">
    <location>
        <begin position="10"/>
        <end position="81"/>
    </location>
</feature>
<keyword evidence="4" id="KW-0378">Hydrolase</keyword>
<sequence length="494" mass="53593">MQALQINKIDNAAVALEDLSAGSTVRAGGREIILHDDIHFGHKFALKDIAKNENIIKYGFPIGHASENISAGFHIHTHNVQTNLGEILTYQYMPGIRSELPSTQGSFMGFKRNDGSVGIRNQVFIVPTVNCVTGTIRFLEKIGRKLCADYTNIDGCIAVSHPYGCSQIGDDYLRTQRILADIVNHPNAGAVLVVGLGCENNNIAEFKKALGKYDEKRIRFLITQEVQDENAEGENLLRQLVKYAAEFERTECPLSALKIGLKCGGSDGLSGITANPLIGALSDLLIGSGGTALLTEVPEMFGAETLLMNRAETKEVFDDIVDLVNNFKNYFKRYGQIISDNPSPGNKAGGITTLEDKSLGCVQKGGRAAVTAVLDYADTIKNKGLQLLDAPGNDSVSTTALAAAGCQLILFSTGRGTPWGTIVPVLKISTNSRLARHKVNWIDFDAGKLLQDIPMETMRDSLFKQILQIASGETTKSEDMDFHEIAIMKDGVTE</sequence>
<dbReference type="SMART" id="SM00858">
    <property type="entry name" value="SAF"/>
    <property type="match status" value="1"/>
</dbReference>
<keyword evidence="2 4" id="KW-0456">Lyase</keyword>
<dbReference type="Proteomes" id="UP001239167">
    <property type="component" value="Unassembled WGS sequence"/>
</dbReference>
<dbReference type="RefSeq" id="WP_196604974.1">
    <property type="nucleotide sequence ID" value="NZ_CP116940.1"/>
</dbReference>
<dbReference type="GO" id="GO:0016787">
    <property type="term" value="F:hydrolase activity"/>
    <property type="evidence" value="ECO:0007669"/>
    <property type="project" value="UniProtKB-KW"/>
</dbReference>
<evidence type="ECO:0000259" key="3">
    <source>
        <dbReference type="SMART" id="SM00858"/>
    </source>
</evidence>
<dbReference type="InterPro" id="IPR013974">
    <property type="entry name" value="SAF"/>
</dbReference>
<dbReference type="GO" id="GO:0008789">
    <property type="term" value="F:altronate dehydratase activity"/>
    <property type="evidence" value="ECO:0007669"/>
    <property type="project" value="UniProtKB-EC"/>
</dbReference>
<dbReference type="PANTHER" id="PTHR30536">
    <property type="entry name" value="ALTRONATE/GALACTARATE DEHYDRATASE"/>
    <property type="match status" value="1"/>
</dbReference>
<reference evidence="4 5" key="1">
    <citation type="submission" date="2023-07" db="EMBL/GenBank/DDBJ databases">
        <title>Genomic Encyclopedia of Type Strains, Phase IV (KMG-IV): sequencing the most valuable type-strain genomes for metagenomic binning, comparative biology and taxonomic classification.</title>
        <authorList>
            <person name="Goeker M."/>
        </authorList>
    </citation>
    <scope>NUCLEOTIDE SEQUENCE [LARGE SCALE GENOMIC DNA]</scope>
    <source>
        <strain evidence="4 5">DSM 16980</strain>
    </source>
</reference>